<dbReference type="InterPro" id="IPR040858">
    <property type="entry name" value="Raf1_C"/>
</dbReference>
<dbReference type="InterPro" id="IPR037494">
    <property type="entry name" value="RAF1"/>
</dbReference>
<dbReference type="InterPro" id="IPR040781">
    <property type="entry name" value="Raf1_HTH"/>
</dbReference>
<protein>
    <recommendedName>
        <fullName evidence="8">Rubisco accumulation factor 1 C-terminal domain-containing protein</fullName>
    </recommendedName>
</protein>
<dbReference type="Gramene" id="KMS98113">
    <property type="protein sequence ID" value="KMS98113"/>
    <property type="gene ID" value="BVRB_4g095590"/>
</dbReference>
<sequence>MLSLSSPKPPSLSFSSTLFSTTKLPLIPTTPSSLRQIIKPTSKLHSANSPPPIVPNLIIPSSSSPSPQPQNLYQPFRPPPNPLPQKYKNLDTASIIDVLANRLGLWYEYAPLISSLFRDGFTPPSIEELTGITGVDQNRLVVAAQVRETIADSPDLDPETLAFFESGGSELLYEIRLLSTSQRAATANYVVRNKLDGEKTREVARAIKDFPRGKEEVGWRCFDYTKPGDCWAFWLFRLSREFINNADKRSSALTAALEAAETDRAREAINEEIHGKVEEIVEEIMKEAVKVPVVRLRMGEVAEATSVVVLPVCEAVEGESGVGSVPLECRSDGHFGIVKAEKGWDRWVVLPRWAPVAEIGGGGVVVSFRNAKVLPWKVNRTYVEEPILVVADRGRREIEHDDGFYLVAGMGDDGYEGGLKLERGSALKNIGVSQCLGTVVIVVRPPRDEGDDQLISDEDWD</sequence>
<evidence type="ECO:0000259" key="5">
    <source>
        <dbReference type="Pfam" id="PF18579"/>
    </source>
</evidence>
<evidence type="ECO:0000313" key="7">
    <source>
        <dbReference type="Proteomes" id="UP000035740"/>
    </source>
</evidence>
<dbReference type="InterPro" id="IPR041358">
    <property type="entry name" value="Raf1_N"/>
</dbReference>
<dbReference type="eggNOG" id="ENOG502QRYH">
    <property type="taxonomic scope" value="Eukaryota"/>
</dbReference>
<dbReference type="OMA" id="LWHEYAP"/>
<evidence type="ECO:0000313" key="6">
    <source>
        <dbReference type="EMBL" id="KMS98113.1"/>
    </source>
</evidence>
<dbReference type="GO" id="GO:0110102">
    <property type="term" value="P:ribulose bisphosphate carboxylase complex assembly"/>
    <property type="evidence" value="ECO:0007669"/>
    <property type="project" value="UniProtKB-ARBA"/>
</dbReference>
<feature type="domain" description="Rubisco accumulation factor 1 C-terminal" evidence="3">
    <location>
        <begin position="291"/>
        <end position="447"/>
    </location>
</feature>
<dbReference type="EMBL" id="KQ090267">
    <property type="protein sequence ID" value="KMS98113.1"/>
    <property type="molecule type" value="Genomic_DNA"/>
</dbReference>
<dbReference type="KEGG" id="bvg:104907534"/>
<keyword evidence="7" id="KW-1185">Reference proteome</keyword>
<dbReference type="OrthoDB" id="2017169at2759"/>
<dbReference type="Pfam" id="PF18578">
    <property type="entry name" value="Raf1_N"/>
    <property type="match status" value="1"/>
</dbReference>
<dbReference type="Pfam" id="PF18579">
    <property type="entry name" value="Raf1_HTH"/>
    <property type="match status" value="1"/>
</dbReference>
<dbReference type="Pfam" id="PF18087">
    <property type="entry name" value="RuBisCo_chap_C"/>
    <property type="match status" value="1"/>
</dbReference>
<dbReference type="GO" id="GO:0009507">
    <property type="term" value="C:chloroplast"/>
    <property type="evidence" value="ECO:0007669"/>
    <property type="project" value="TreeGrafter"/>
</dbReference>
<dbReference type="AlphaFoldDB" id="A0A0J8BDH5"/>
<dbReference type="PANTHER" id="PTHR35299">
    <property type="entry name" value="RUBISCO ACCUMULATION FACTOR 1"/>
    <property type="match status" value="1"/>
</dbReference>
<feature type="domain" description="Rubisco accumulation factor 1 alpha-helical" evidence="4">
    <location>
        <begin position="164"/>
        <end position="272"/>
    </location>
</feature>
<evidence type="ECO:0000256" key="2">
    <source>
        <dbReference type="SAM" id="MobiDB-lite"/>
    </source>
</evidence>
<keyword evidence="1" id="KW-0143">Chaperone</keyword>
<dbReference type="PANTHER" id="PTHR35299:SF3">
    <property type="entry name" value="RUBISCO ACCUMULATION FACTOR 1.2, CHLOROPLASTIC"/>
    <property type="match status" value="1"/>
</dbReference>
<dbReference type="Proteomes" id="UP000035740">
    <property type="component" value="Unassembled WGS sequence"/>
</dbReference>
<feature type="region of interest" description="Disordered" evidence="2">
    <location>
        <begin position="55"/>
        <end position="81"/>
    </location>
</feature>
<accession>A0A0J8BDH5</accession>
<evidence type="ECO:0000259" key="3">
    <source>
        <dbReference type="Pfam" id="PF18087"/>
    </source>
</evidence>
<gene>
    <name evidence="6" type="ORF">BVRB_4g095590</name>
</gene>
<evidence type="ECO:0008006" key="8">
    <source>
        <dbReference type="Google" id="ProtNLM"/>
    </source>
</evidence>
<feature type="domain" description="Rubisco accumulation factor 1 helix turn helix" evidence="5">
    <location>
        <begin position="91"/>
        <end position="150"/>
    </location>
</feature>
<reference evidence="6 7" key="1">
    <citation type="journal article" date="2014" name="Nature">
        <title>The genome of the recently domesticated crop plant sugar beet (Beta vulgaris).</title>
        <authorList>
            <person name="Dohm J.C."/>
            <person name="Minoche A.E."/>
            <person name="Holtgrawe D."/>
            <person name="Capella-Gutierrez S."/>
            <person name="Zakrzewski F."/>
            <person name="Tafer H."/>
            <person name="Rupp O."/>
            <person name="Sorensen T.R."/>
            <person name="Stracke R."/>
            <person name="Reinhardt R."/>
            <person name="Goesmann A."/>
            <person name="Kraft T."/>
            <person name="Schulz B."/>
            <person name="Stadler P.F."/>
            <person name="Schmidt T."/>
            <person name="Gabaldon T."/>
            <person name="Lehrach H."/>
            <person name="Weisshaar B."/>
            <person name="Himmelbauer H."/>
        </authorList>
    </citation>
    <scope>NUCLEOTIDE SEQUENCE [LARGE SCALE GENOMIC DNA]</scope>
    <source>
        <tissue evidence="6">Taproot</tissue>
    </source>
</reference>
<evidence type="ECO:0000256" key="1">
    <source>
        <dbReference type="ARBA" id="ARBA00023186"/>
    </source>
</evidence>
<organism evidence="6 7">
    <name type="scientific">Beta vulgaris subsp. vulgaris</name>
    <name type="common">Beet</name>
    <dbReference type="NCBI Taxonomy" id="3555"/>
    <lineage>
        <taxon>Eukaryota</taxon>
        <taxon>Viridiplantae</taxon>
        <taxon>Streptophyta</taxon>
        <taxon>Embryophyta</taxon>
        <taxon>Tracheophyta</taxon>
        <taxon>Spermatophyta</taxon>
        <taxon>Magnoliopsida</taxon>
        <taxon>eudicotyledons</taxon>
        <taxon>Gunneridae</taxon>
        <taxon>Pentapetalae</taxon>
        <taxon>Caryophyllales</taxon>
        <taxon>Chenopodiaceae</taxon>
        <taxon>Betoideae</taxon>
        <taxon>Beta</taxon>
    </lineage>
</organism>
<proteinExistence type="predicted"/>
<evidence type="ECO:0000259" key="4">
    <source>
        <dbReference type="Pfam" id="PF18578"/>
    </source>
</evidence>
<name>A0A0J8BDH5_BETVV</name>
<feature type="compositionally biased region" description="Low complexity" evidence="2">
    <location>
        <begin position="55"/>
        <end position="75"/>
    </location>
</feature>